<evidence type="ECO:0000256" key="5">
    <source>
        <dbReference type="ARBA" id="ARBA00022692"/>
    </source>
</evidence>
<feature type="transmembrane region" description="Helical" evidence="8">
    <location>
        <begin position="290"/>
        <end position="312"/>
    </location>
</feature>
<feature type="transmembrane region" description="Helical" evidence="8">
    <location>
        <begin position="167"/>
        <end position="190"/>
    </location>
</feature>
<comment type="subcellular location">
    <subcellularLocation>
        <location evidence="1">Cell membrane</location>
        <topology evidence="1">Multi-pass membrane protein</topology>
    </subcellularLocation>
</comment>
<keyword evidence="4" id="KW-1003">Cell membrane</keyword>
<dbReference type="STRING" id="500635.MITSMUL_04273"/>
<dbReference type="PANTHER" id="PTHR36838:SF4">
    <property type="entry name" value="AUXIN EFFLUX CARRIER FAMILY PROTEIN"/>
    <property type="match status" value="1"/>
</dbReference>
<feature type="transmembrane region" description="Helical" evidence="8">
    <location>
        <begin position="233"/>
        <end position="256"/>
    </location>
</feature>
<protein>
    <submittedName>
        <fullName evidence="9">Transporter, auxin efflux carrier (AEC) family protein</fullName>
    </submittedName>
</protein>
<dbReference type="PATRIC" id="fig|500635.8.peg.614"/>
<evidence type="ECO:0000313" key="9">
    <source>
        <dbReference type="EMBL" id="EEX69202.1"/>
    </source>
</evidence>
<dbReference type="GO" id="GO:0005886">
    <property type="term" value="C:plasma membrane"/>
    <property type="evidence" value="ECO:0007669"/>
    <property type="project" value="UniProtKB-SubCell"/>
</dbReference>
<organism evidence="9 10">
    <name type="scientific">Mitsuokella multacida DSM 20544</name>
    <dbReference type="NCBI Taxonomy" id="500635"/>
    <lineage>
        <taxon>Bacteria</taxon>
        <taxon>Bacillati</taxon>
        <taxon>Bacillota</taxon>
        <taxon>Negativicutes</taxon>
        <taxon>Selenomonadales</taxon>
        <taxon>Selenomonadaceae</taxon>
        <taxon>Mitsuokella</taxon>
    </lineage>
</organism>
<evidence type="ECO:0000256" key="7">
    <source>
        <dbReference type="ARBA" id="ARBA00023136"/>
    </source>
</evidence>
<gene>
    <name evidence="9" type="ORF">MITSMUL_04273</name>
</gene>
<evidence type="ECO:0000256" key="4">
    <source>
        <dbReference type="ARBA" id="ARBA00022475"/>
    </source>
</evidence>
<dbReference type="HOGENOM" id="CLU_056175_3_0_9"/>
<dbReference type="Gene3D" id="1.20.1530.20">
    <property type="match status" value="1"/>
</dbReference>
<proteinExistence type="inferred from homology"/>
<name>C9KM38_9FIRM</name>
<evidence type="ECO:0000256" key="1">
    <source>
        <dbReference type="ARBA" id="ARBA00004651"/>
    </source>
</evidence>
<dbReference type="InterPro" id="IPR004776">
    <property type="entry name" value="Mem_transp_PIN-like"/>
</dbReference>
<evidence type="ECO:0000256" key="3">
    <source>
        <dbReference type="ARBA" id="ARBA00022448"/>
    </source>
</evidence>
<comment type="caution">
    <text evidence="9">The sequence shown here is derived from an EMBL/GenBank/DDBJ whole genome shotgun (WGS) entry which is preliminary data.</text>
</comment>
<feature type="transmembrane region" description="Helical" evidence="8">
    <location>
        <begin position="202"/>
        <end position="221"/>
    </location>
</feature>
<feature type="transmembrane region" description="Helical" evidence="8">
    <location>
        <begin position="43"/>
        <end position="63"/>
    </location>
</feature>
<feature type="transmembrane region" description="Helical" evidence="8">
    <location>
        <begin position="110"/>
        <end position="128"/>
    </location>
</feature>
<dbReference type="Proteomes" id="UP000003671">
    <property type="component" value="Unassembled WGS sequence"/>
</dbReference>
<feature type="transmembrane region" description="Helical" evidence="8">
    <location>
        <begin position="134"/>
        <end position="155"/>
    </location>
</feature>
<feature type="transmembrane region" description="Helical" evidence="8">
    <location>
        <begin position="262"/>
        <end position="281"/>
    </location>
</feature>
<accession>C9KM38</accession>
<feature type="transmembrane region" description="Helical" evidence="8">
    <location>
        <begin position="75"/>
        <end position="98"/>
    </location>
</feature>
<reference evidence="9" key="1">
    <citation type="submission" date="2009-09" db="EMBL/GenBank/DDBJ databases">
        <authorList>
            <person name="Weinstock G."/>
            <person name="Sodergren E."/>
            <person name="Clifton S."/>
            <person name="Fulton L."/>
            <person name="Fulton B."/>
            <person name="Courtney L."/>
            <person name="Fronick C."/>
            <person name="Harrison M."/>
            <person name="Strong C."/>
            <person name="Farmer C."/>
            <person name="Delahaunty K."/>
            <person name="Markovic C."/>
            <person name="Hall O."/>
            <person name="Minx P."/>
            <person name="Tomlinson C."/>
            <person name="Mitreva M."/>
            <person name="Nelson J."/>
            <person name="Hou S."/>
            <person name="Wollam A."/>
            <person name="Pepin K.H."/>
            <person name="Johnson M."/>
            <person name="Bhonagiri V."/>
            <person name="Nash W.E."/>
            <person name="Warren W."/>
            <person name="Chinwalla A."/>
            <person name="Mardis E.R."/>
            <person name="Wilson R.K."/>
        </authorList>
    </citation>
    <scope>NUCLEOTIDE SEQUENCE [LARGE SCALE GENOMIC DNA]</scope>
    <source>
        <strain evidence="9">DSM 20544</strain>
    </source>
</reference>
<dbReference type="PANTHER" id="PTHR36838">
    <property type="entry name" value="AUXIN EFFLUX CARRIER FAMILY PROTEIN"/>
    <property type="match status" value="1"/>
</dbReference>
<keyword evidence="7 8" id="KW-0472">Membrane</keyword>
<evidence type="ECO:0000313" key="10">
    <source>
        <dbReference type="Proteomes" id="UP000003671"/>
    </source>
</evidence>
<comment type="similarity">
    <text evidence="2">Belongs to the auxin efflux carrier (TC 2.A.69) family.</text>
</comment>
<keyword evidence="3" id="KW-0813">Transport</keyword>
<dbReference type="eggNOG" id="COG0679">
    <property type="taxonomic scope" value="Bacteria"/>
</dbReference>
<keyword evidence="10" id="KW-1185">Reference proteome</keyword>
<keyword evidence="6 8" id="KW-1133">Transmembrane helix</keyword>
<dbReference type="EMBL" id="ABWK02000012">
    <property type="protein sequence ID" value="EEX69202.1"/>
    <property type="molecule type" value="Genomic_DNA"/>
</dbReference>
<dbReference type="Pfam" id="PF03547">
    <property type="entry name" value="Mem_trans"/>
    <property type="match status" value="1"/>
</dbReference>
<keyword evidence="5 8" id="KW-0812">Transmembrane</keyword>
<evidence type="ECO:0000256" key="2">
    <source>
        <dbReference type="ARBA" id="ARBA00010145"/>
    </source>
</evidence>
<evidence type="ECO:0000256" key="8">
    <source>
        <dbReference type="SAM" id="Phobius"/>
    </source>
</evidence>
<evidence type="ECO:0000256" key="6">
    <source>
        <dbReference type="ARBA" id="ARBA00022989"/>
    </source>
</evidence>
<dbReference type="AlphaFoldDB" id="C9KM38"/>
<feature type="transmembrane region" description="Helical" evidence="8">
    <location>
        <begin position="6"/>
        <end position="31"/>
    </location>
</feature>
<dbReference type="GO" id="GO:0055085">
    <property type="term" value="P:transmembrane transport"/>
    <property type="evidence" value="ECO:0007669"/>
    <property type="project" value="InterPro"/>
</dbReference>
<sequence>MKGGIIMVSNLIVAICAVIPLFFLMLVGFAVKKMRLLTELELAHVNRMVFKIFFFFMMFYNIYTTDLAETFRPHLMLFGAVGVLASALIGGIIICLIEKSNKRRGAMIQAIFRSNFVIMGIPIISNIFGDDQLAIPTMMIAIIVPIYNIVSVFILETFRGGHFYLPTILLGVLKNPMILGAIFGTLFLVLGIPLPKVILKPISQLAAATTPMALIVLGASFKAGSYHEHLPQLIGCILGRLIIVPTIMLSLAIFLGFRGIELVTLMAIFATPCAVAGYAMAQQMGSDADLAGNCVVYTTGLSCFTIFGWVFVLKTLGMF</sequence>
<dbReference type="InterPro" id="IPR038770">
    <property type="entry name" value="Na+/solute_symporter_sf"/>
</dbReference>